<evidence type="ECO:0000313" key="2">
    <source>
        <dbReference type="Proteomes" id="UP001524569"/>
    </source>
</evidence>
<sequence length="225" mass="25419">MPHLAATRAALLRAADLARPNPACALLVGAGSVHDLPLAQLMDRFERIVLLDIAFGVEARRMTKRWPKRLHLCRHDVTGIVDWLARHRRLPPAEMLIRPVLPLLEIKPDWVASVNCLTQLPLLPLNYLADKVSDESALETFGRTLIQGHLRWLQAWRAPICLISEVEDRHFDRHGVLADSSDYRDLLQGFTAGAACVGRWPWQIHPPGELADGRHETRIVEAWCV</sequence>
<organism evidence="1 2">
    <name type="scientific">Methylomonas aurea</name>
    <dbReference type="NCBI Taxonomy" id="2952224"/>
    <lineage>
        <taxon>Bacteria</taxon>
        <taxon>Pseudomonadati</taxon>
        <taxon>Pseudomonadota</taxon>
        <taxon>Gammaproteobacteria</taxon>
        <taxon>Methylococcales</taxon>
        <taxon>Methylococcaceae</taxon>
        <taxon>Methylomonas</taxon>
    </lineage>
</organism>
<keyword evidence="2" id="KW-1185">Reference proteome</keyword>
<evidence type="ECO:0000313" key="1">
    <source>
        <dbReference type="EMBL" id="MCQ8181788.1"/>
    </source>
</evidence>
<gene>
    <name evidence="1" type="ORF">NP603_11770</name>
</gene>
<comment type="caution">
    <text evidence="1">The sequence shown here is derived from an EMBL/GenBank/DDBJ whole genome shotgun (WGS) entry which is preliminary data.</text>
</comment>
<protein>
    <recommendedName>
        <fullName evidence="3">Class I SAM-dependent methyltransferase</fullName>
    </recommendedName>
</protein>
<dbReference type="Proteomes" id="UP001524569">
    <property type="component" value="Unassembled WGS sequence"/>
</dbReference>
<name>A0ABT1UIY1_9GAMM</name>
<proteinExistence type="predicted"/>
<dbReference type="EMBL" id="JANIBM010000012">
    <property type="protein sequence ID" value="MCQ8181788.1"/>
    <property type="molecule type" value="Genomic_DNA"/>
</dbReference>
<reference evidence="1 2" key="1">
    <citation type="submission" date="2022-07" db="EMBL/GenBank/DDBJ databases">
        <title>Methylomonas rivi sp. nov., Methylomonas rosea sp. nov., Methylomonas aureus sp. nov. and Methylomonas subterranea sp. nov., four novel methanotrophs isolated from a freshwater creek and the deep terrestrial subsurface.</title>
        <authorList>
            <person name="Abin C."/>
            <person name="Sankaranarayanan K."/>
            <person name="Garner C."/>
            <person name="Sindelar R."/>
            <person name="Kotary K."/>
            <person name="Garner R."/>
            <person name="Barclay S."/>
            <person name="Lawson P."/>
            <person name="Krumholz L."/>
        </authorList>
    </citation>
    <scope>NUCLEOTIDE SEQUENCE [LARGE SCALE GENOMIC DNA]</scope>
    <source>
        <strain evidence="1 2">SURF-1</strain>
    </source>
</reference>
<evidence type="ECO:0008006" key="3">
    <source>
        <dbReference type="Google" id="ProtNLM"/>
    </source>
</evidence>
<dbReference type="RefSeq" id="WP_256611076.1">
    <property type="nucleotide sequence ID" value="NZ_JANIBM010000012.1"/>
</dbReference>
<accession>A0ABT1UIY1</accession>